<protein>
    <submittedName>
        <fullName evidence="1">Uncharacterized protein</fullName>
    </submittedName>
</protein>
<dbReference type="EMBL" id="WKFB01000156">
    <property type="protein sequence ID" value="KAF6733546.1"/>
    <property type="molecule type" value="Genomic_DNA"/>
</dbReference>
<gene>
    <name evidence="1" type="ORF">FQA47_017540</name>
</gene>
<accession>A0A834FFP1</accession>
<dbReference type="Proteomes" id="UP000646548">
    <property type="component" value="Unassembled WGS sequence"/>
</dbReference>
<evidence type="ECO:0000313" key="2">
    <source>
        <dbReference type="Proteomes" id="UP000646548"/>
    </source>
</evidence>
<sequence length="260" mass="28110">MEVLHPRSESDSEKKPLSQTLWSEGSVGSRLRGSLQVRSSLCHVHAFAPHASGAVMCAYILHDVSGFKKLSPQRSDLQLMAPMRFINLVFLSVDLLETAFISWCCCSAIFIVLRLSLLLFLPHSLPSSAPLAAASTLPLPPHLQPSSSLNSPTIFSSPSKFPPLSLPSSLIAPSYCRLSPRLSTSLFRAAESVSGGGSRSLLQLGIKSLRSFLGVAVWGFQHLLALKGSSSRPPSSLRMKIFLLHSRECAPPAALLQEKL</sequence>
<name>A0A834FFP1_ORYME</name>
<organism evidence="1 2">
    <name type="scientific">Oryzias melastigma</name>
    <name type="common">Marine medaka</name>
    <dbReference type="NCBI Taxonomy" id="30732"/>
    <lineage>
        <taxon>Eukaryota</taxon>
        <taxon>Metazoa</taxon>
        <taxon>Chordata</taxon>
        <taxon>Craniata</taxon>
        <taxon>Vertebrata</taxon>
        <taxon>Euteleostomi</taxon>
        <taxon>Actinopterygii</taxon>
        <taxon>Neopterygii</taxon>
        <taxon>Teleostei</taxon>
        <taxon>Neoteleostei</taxon>
        <taxon>Acanthomorphata</taxon>
        <taxon>Ovalentaria</taxon>
        <taxon>Atherinomorphae</taxon>
        <taxon>Beloniformes</taxon>
        <taxon>Adrianichthyidae</taxon>
        <taxon>Oryziinae</taxon>
        <taxon>Oryzias</taxon>
    </lineage>
</organism>
<comment type="caution">
    <text evidence="1">The sequence shown here is derived from an EMBL/GenBank/DDBJ whole genome shotgun (WGS) entry which is preliminary data.</text>
</comment>
<reference evidence="1" key="1">
    <citation type="journal article" name="BMC Genomics">
        <title>Long-read sequencing and de novo genome assembly of marine medaka (Oryzias melastigma).</title>
        <authorList>
            <person name="Liang P."/>
            <person name="Saqib H.S.A."/>
            <person name="Ni X."/>
            <person name="Shen Y."/>
        </authorList>
    </citation>
    <scope>NUCLEOTIDE SEQUENCE</scope>
    <source>
        <strain evidence="1">Bigg-433</strain>
    </source>
</reference>
<evidence type="ECO:0000313" key="1">
    <source>
        <dbReference type="EMBL" id="KAF6733546.1"/>
    </source>
</evidence>
<proteinExistence type="predicted"/>
<dbReference type="AlphaFoldDB" id="A0A834FFP1"/>